<proteinExistence type="predicted"/>
<dbReference type="Proteomes" id="UP000245202">
    <property type="component" value="Unassembled WGS sequence"/>
</dbReference>
<comment type="caution">
    <text evidence="1">The sequence shown here is derived from an EMBL/GenBank/DDBJ whole genome shotgun (WGS) entry which is preliminary data.</text>
</comment>
<dbReference type="AlphaFoldDB" id="A0A2R5F456"/>
<name>A0A2R5F456_9BACL</name>
<protein>
    <submittedName>
        <fullName evidence="1">Uncharacterized protein</fullName>
    </submittedName>
</protein>
<organism evidence="1 2">
    <name type="scientific">Paenibacillus agaridevorans</name>
    <dbReference type="NCBI Taxonomy" id="171404"/>
    <lineage>
        <taxon>Bacteria</taxon>
        <taxon>Bacillati</taxon>
        <taxon>Bacillota</taxon>
        <taxon>Bacilli</taxon>
        <taxon>Bacillales</taxon>
        <taxon>Paenibacillaceae</taxon>
        <taxon>Paenibacillus</taxon>
    </lineage>
</organism>
<gene>
    <name evidence="1" type="ORF">PAT3040_06154</name>
</gene>
<dbReference type="EMBL" id="BDQX01000394">
    <property type="protein sequence ID" value="GBG11353.1"/>
    <property type="molecule type" value="Genomic_DNA"/>
</dbReference>
<reference evidence="1 2" key="1">
    <citation type="submission" date="2017-08" db="EMBL/GenBank/DDBJ databases">
        <title>Substantial Increase in Enzyme Production by Combined Drug-Resistance Mutations in Paenibacillus agaridevorans.</title>
        <authorList>
            <person name="Tanaka Y."/>
            <person name="Funane K."/>
            <person name="Hosaka T."/>
            <person name="Shiwa Y."/>
            <person name="Fujita N."/>
            <person name="Miyazaki T."/>
            <person name="Yoshikawa H."/>
            <person name="Murakami K."/>
            <person name="Kasahara K."/>
            <person name="Inaoka T."/>
            <person name="Hiraga Y."/>
            <person name="Ochi K."/>
        </authorList>
    </citation>
    <scope>NUCLEOTIDE SEQUENCE [LARGE SCALE GENOMIC DNA]</scope>
    <source>
        <strain evidence="1 2">T-3040</strain>
    </source>
</reference>
<evidence type="ECO:0000313" key="1">
    <source>
        <dbReference type="EMBL" id="GBG11353.1"/>
    </source>
</evidence>
<sequence length="71" mass="7930">MHKCAEMPMFGPCHVQTNPSERYPVDSDKVAYSFSCIDSCIEGLEGLLIHACRDTPNVCENPVMFMLFGDT</sequence>
<accession>A0A2R5F456</accession>
<evidence type="ECO:0000313" key="2">
    <source>
        <dbReference type="Proteomes" id="UP000245202"/>
    </source>
</evidence>
<keyword evidence="2" id="KW-1185">Reference proteome</keyword>